<evidence type="ECO:0000256" key="11">
    <source>
        <dbReference type="ARBA" id="ARBA00023235"/>
    </source>
</evidence>
<dbReference type="InterPro" id="IPR038726">
    <property type="entry name" value="PDDEXK_AddAB-type"/>
</dbReference>
<dbReference type="InterPro" id="IPR014017">
    <property type="entry name" value="DNA_helicase_UvrD-like_C"/>
</dbReference>
<dbReference type="EC" id="5.6.2.4" evidence="13"/>
<comment type="similarity">
    <text evidence="1">Belongs to the helicase family. UvrD subfamily.</text>
</comment>
<dbReference type="GO" id="GO:0004386">
    <property type="term" value="F:helicase activity"/>
    <property type="evidence" value="ECO:0007669"/>
    <property type="project" value="UniProtKB-KW"/>
</dbReference>
<keyword evidence="4" id="KW-0227">DNA damage</keyword>
<comment type="catalytic activity">
    <reaction evidence="12">
        <text>Couples ATP hydrolysis with the unwinding of duplex DNA by translocating in the 3'-5' direction.</text>
        <dbReference type="EC" id="5.6.2.4"/>
    </reaction>
</comment>
<dbReference type="InterPro" id="IPR027417">
    <property type="entry name" value="P-loop_NTPase"/>
</dbReference>
<name>A0ABS5XS44_9MICO</name>
<evidence type="ECO:0000256" key="8">
    <source>
        <dbReference type="ARBA" id="ARBA00022840"/>
    </source>
</evidence>
<keyword evidence="7" id="KW-0269">Exonuclease</keyword>
<evidence type="ECO:0000256" key="13">
    <source>
        <dbReference type="ARBA" id="ARBA00034808"/>
    </source>
</evidence>
<keyword evidence="5 15" id="KW-0378">Hydrolase</keyword>
<evidence type="ECO:0000256" key="3">
    <source>
        <dbReference type="ARBA" id="ARBA00022741"/>
    </source>
</evidence>
<evidence type="ECO:0000313" key="19">
    <source>
        <dbReference type="Proteomes" id="UP000740605"/>
    </source>
</evidence>
<feature type="binding site" evidence="15">
    <location>
        <begin position="23"/>
        <end position="30"/>
    </location>
    <ligand>
        <name>ATP</name>
        <dbReference type="ChEBI" id="CHEBI:30616"/>
    </ligand>
</feature>
<dbReference type="Pfam" id="PF12705">
    <property type="entry name" value="PDDEXK_1"/>
    <property type="match status" value="1"/>
</dbReference>
<keyword evidence="2" id="KW-0540">Nuclease</keyword>
<keyword evidence="9" id="KW-0238">DNA-binding</keyword>
<keyword evidence="8 15" id="KW-0067">ATP-binding</keyword>
<evidence type="ECO:0000256" key="2">
    <source>
        <dbReference type="ARBA" id="ARBA00022722"/>
    </source>
</evidence>
<evidence type="ECO:0000256" key="10">
    <source>
        <dbReference type="ARBA" id="ARBA00023204"/>
    </source>
</evidence>
<evidence type="ECO:0000313" key="18">
    <source>
        <dbReference type="EMBL" id="MBT8797348.1"/>
    </source>
</evidence>
<sequence length="1053" mass="111166">MLLDPAQKAVVSLPADASGVVVGAAGSGKTTAIVERVSALLQGGLAPEDVLVLTPTRQSATALRDRLALAVRIATPGPLARSVAAFAYGFVRADAVRRGAEPPQLLTGPDEDRIVQDLLDGDAEDEAEDGVQGQRRWPSWLGAAVRATSGFRAELRAFLAECTTLGIPPARLAELGDRHGREVWVALASFADDYLAVRARMRGAHRDAAGLVREAEALLRAQARGEPGGLDGAAGARPRVLLVDDAQELTLGGVELLEACRAAGIAVLAFGDPDIASGSFRGARPENFARLAAGGPVHVLDGGHRGMPELRALAAEITSRIGVAGVVAHRRPPAPGHVSRPGPASTLLPSEDALRTFALRSSGEEYDTIARLLRERHVLDGVAWEECAVIAHDSRQVAALEAELAARDVPTTSGQGRTLGETRAVRDLLLLIDIAARAEVSPDDALEVLRSGGLDAVELRRLRTALRHEALRVSQDAAADAPAAAPPPTPSARELVASGLAHPIEFELIDTREGRRAARIARTLAELRSLLHAGATAHELLWTAWERSGWERSWREAASGTGPLADRARRDLGAVVALFQAAKRHGERADGTSALAFVRGVLQSDVAEDRLASAAPTGVVPVLTPAAAIGVEFDTVVIAGVQDGVWPNLRTRGGLFDTWRLASAGEEDPQDARDLRRGVLHDELRLFVRALTRARTRLIVTAVDDDDTGPSALFEFLPEPGPAPRSAEHPLSLRGLVALHRRTLTDPRAPAAARSDAARQLALLAAADVAGADPDQWYGVASASSDGPLYDLDVEAARVSPSKLEAIGECQLDWVIGDLGGDSGSVGAGLGTLIHAALEHADGADEAELWAAVESRWGELEFEAAWIERTERTRARDLIRRLSRYLRDAASAGTTLLGAEPHFELSLPVEGAVQPAVVSGTIDRVEMTAEGTVVIVDLKTGRSQATGPAAAAQNPQLSAYQLAHEQGAIPAASGRPSGGAKLLVLKQTRTAPYATPAQRPFDEETRAEFLGTITEAVHVMGGRAFLAPYEAHCRDDHTHGLCRIHTIGAVSAS</sequence>
<accession>A0ABS5XS44</accession>
<dbReference type="RefSeq" id="WP_215486590.1">
    <property type="nucleotide sequence ID" value="NZ_BAAAPJ010000003.1"/>
</dbReference>
<proteinExistence type="inferred from homology"/>
<dbReference type="InterPro" id="IPR013986">
    <property type="entry name" value="DExx_box_DNA_helicase_dom_sf"/>
</dbReference>
<evidence type="ECO:0000256" key="5">
    <source>
        <dbReference type="ARBA" id="ARBA00022801"/>
    </source>
</evidence>
<keyword evidence="10" id="KW-0234">DNA repair</keyword>
<keyword evidence="19" id="KW-1185">Reference proteome</keyword>
<evidence type="ECO:0000256" key="1">
    <source>
        <dbReference type="ARBA" id="ARBA00009922"/>
    </source>
</evidence>
<dbReference type="InterPro" id="IPR000212">
    <property type="entry name" value="DNA_helicase_UvrD/REP"/>
</dbReference>
<dbReference type="PANTHER" id="PTHR11070">
    <property type="entry name" value="UVRD / RECB / PCRA DNA HELICASE FAMILY MEMBER"/>
    <property type="match status" value="1"/>
</dbReference>
<keyword evidence="3 15" id="KW-0547">Nucleotide-binding</keyword>
<dbReference type="InterPro" id="IPR011604">
    <property type="entry name" value="PDDEXK-like_dom_sf"/>
</dbReference>
<organism evidence="18 19">
    <name type="scientific">Microbacterium flavum</name>
    <dbReference type="NCBI Taxonomy" id="415216"/>
    <lineage>
        <taxon>Bacteria</taxon>
        <taxon>Bacillati</taxon>
        <taxon>Actinomycetota</taxon>
        <taxon>Actinomycetes</taxon>
        <taxon>Micrococcales</taxon>
        <taxon>Microbacteriaceae</taxon>
        <taxon>Microbacterium</taxon>
    </lineage>
</organism>
<protein>
    <recommendedName>
        <fullName evidence="13">DNA 3'-5' helicase</fullName>
        <ecNumber evidence="13">5.6.2.4</ecNumber>
    </recommendedName>
</protein>
<comment type="caution">
    <text evidence="18">The sequence shown here is derived from an EMBL/GenBank/DDBJ whole genome shotgun (WGS) entry which is preliminary data.</text>
</comment>
<keyword evidence="6 15" id="KW-0347">Helicase</keyword>
<dbReference type="InterPro" id="IPR011335">
    <property type="entry name" value="Restrct_endonuc-II-like"/>
</dbReference>
<comment type="catalytic activity">
    <reaction evidence="14">
        <text>ATP + H2O = ADP + phosphate + H(+)</text>
        <dbReference type="Rhea" id="RHEA:13065"/>
        <dbReference type="ChEBI" id="CHEBI:15377"/>
        <dbReference type="ChEBI" id="CHEBI:15378"/>
        <dbReference type="ChEBI" id="CHEBI:30616"/>
        <dbReference type="ChEBI" id="CHEBI:43474"/>
        <dbReference type="ChEBI" id="CHEBI:456216"/>
        <dbReference type="EC" id="5.6.2.4"/>
    </reaction>
</comment>
<dbReference type="PROSITE" id="PS51217">
    <property type="entry name" value="UVRD_HELICASE_CTER"/>
    <property type="match status" value="1"/>
</dbReference>
<evidence type="ECO:0000256" key="7">
    <source>
        <dbReference type="ARBA" id="ARBA00022839"/>
    </source>
</evidence>
<dbReference type="SUPFAM" id="SSF52540">
    <property type="entry name" value="P-loop containing nucleoside triphosphate hydrolases"/>
    <property type="match status" value="1"/>
</dbReference>
<dbReference type="PANTHER" id="PTHR11070:SF59">
    <property type="entry name" value="DNA 3'-5' HELICASE"/>
    <property type="match status" value="1"/>
</dbReference>
<evidence type="ECO:0000256" key="9">
    <source>
        <dbReference type="ARBA" id="ARBA00023125"/>
    </source>
</evidence>
<dbReference type="Gene3D" id="3.90.320.10">
    <property type="match status" value="1"/>
</dbReference>
<dbReference type="InterPro" id="IPR014016">
    <property type="entry name" value="UvrD-like_ATP-bd"/>
</dbReference>
<dbReference type="Gene3D" id="1.10.10.160">
    <property type="match status" value="1"/>
</dbReference>
<dbReference type="Gene3D" id="3.40.50.300">
    <property type="entry name" value="P-loop containing nucleotide triphosphate hydrolases"/>
    <property type="match status" value="2"/>
</dbReference>
<evidence type="ECO:0000256" key="12">
    <source>
        <dbReference type="ARBA" id="ARBA00034617"/>
    </source>
</evidence>
<evidence type="ECO:0000256" key="14">
    <source>
        <dbReference type="ARBA" id="ARBA00048988"/>
    </source>
</evidence>
<evidence type="ECO:0000256" key="6">
    <source>
        <dbReference type="ARBA" id="ARBA00022806"/>
    </source>
</evidence>
<feature type="domain" description="UvrD-like helicase C-terminal" evidence="17">
    <location>
        <begin position="323"/>
        <end position="630"/>
    </location>
</feature>
<evidence type="ECO:0000259" key="16">
    <source>
        <dbReference type="PROSITE" id="PS51198"/>
    </source>
</evidence>
<reference evidence="18 19" key="1">
    <citation type="submission" date="2021-03" db="EMBL/GenBank/DDBJ databases">
        <title>Microbacterium pauli sp. nov., isolated from microfiltered milk.</title>
        <authorList>
            <person name="Bellassi P."/>
            <person name="Fontana A."/>
            <person name="Callegari M.L."/>
            <person name="Lorenzo M."/>
            <person name="Cappa F."/>
        </authorList>
    </citation>
    <scope>NUCLEOTIDE SEQUENCE [LARGE SCALE GENOMIC DNA]</scope>
    <source>
        <strain evidence="18 19">DSM 18909</strain>
    </source>
</reference>
<evidence type="ECO:0000256" key="15">
    <source>
        <dbReference type="PROSITE-ProRule" id="PRU00560"/>
    </source>
</evidence>
<dbReference type="Gene3D" id="1.10.486.10">
    <property type="entry name" value="PCRA, domain 4"/>
    <property type="match status" value="1"/>
</dbReference>
<dbReference type="SUPFAM" id="SSF52980">
    <property type="entry name" value="Restriction endonuclease-like"/>
    <property type="match status" value="1"/>
</dbReference>
<evidence type="ECO:0000256" key="4">
    <source>
        <dbReference type="ARBA" id="ARBA00022763"/>
    </source>
</evidence>
<dbReference type="Proteomes" id="UP000740605">
    <property type="component" value="Unassembled WGS sequence"/>
</dbReference>
<dbReference type="Pfam" id="PF13361">
    <property type="entry name" value="UvrD_C"/>
    <property type="match status" value="1"/>
</dbReference>
<dbReference type="Pfam" id="PF00580">
    <property type="entry name" value="UvrD-helicase"/>
    <property type="match status" value="1"/>
</dbReference>
<keyword evidence="11" id="KW-0413">Isomerase</keyword>
<gene>
    <name evidence="18" type="ORF">J0P97_04585</name>
</gene>
<dbReference type="EMBL" id="JAFLHG010000003">
    <property type="protein sequence ID" value="MBT8797348.1"/>
    <property type="molecule type" value="Genomic_DNA"/>
</dbReference>
<dbReference type="PROSITE" id="PS51198">
    <property type="entry name" value="UVRD_HELICASE_ATP_BIND"/>
    <property type="match status" value="1"/>
</dbReference>
<feature type="domain" description="UvrD-like helicase ATP-binding" evidence="16">
    <location>
        <begin position="2"/>
        <end position="307"/>
    </location>
</feature>
<evidence type="ECO:0000259" key="17">
    <source>
        <dbReference type="PROSITE" id="PS51217"/>
    </source>
</evidence>